<sequence length="188" mass="21471">MKYCTDHERVGDLKTELKVHEMRANAFYGLLKTRGEANSVIHPGDDCSVYDWKSAADDVLKPPTSWHFQFQKSNRIILTLSNDGSVVIQGEPNFTIEVGQPKSIVKRGKSLTSLKPTDIPKGILIGGPKLEDVHRLLTTHFGDQWESVERQGITKLFYELMKKLLELKTMILTLMYLQITMQFKFKCV</sequence>
<proteinExistence type="predicted"/>
<gene>
    <name evidence="1" type="ORF">PR048_015802</name>
</gene>
<name>A0ABQ9HHY6_9NEOP</name>
<dbReference type="Proteomes" id="UP001159363">
    <property type="component" value="Chromosome 4"/>
</dbReference>
<dbReference type="EMBL" id="JARBHB010000005">
    <property type="protein sequence ID" value="KAJ8883946.1"/>
    <property type="molecule type" value="Genomic_DNA"/>
</dbReference>
<organism evidence="1 2">
    <name type="scientific">Dryococelus australis</name>
    <dbReference type="NCBI Taxonomy" id="614101"/>
    <lineage>
        <taxon>Eukaryota</taxon>
        <taxon>Metazoa</taxon>
        <taxon>Ecdysozoa</taxon>
        <taxon>Arthropoda</taxon>
        <taxon>Hexapoda</taxon>
        <taxon>Insecta</taxon>
        <taxon>Pterygota</taxon>
        <taxon>Neoptera</taxon>
        <taxon>Polyneoptera</taxon>
        <taxon>Phasmatodea</taxon>
        <taxon>Verophasmatodea</taxon>
        <taxon>Anareolatae</taxon>
        <taxon>Phasmatidae</taxon>
        <taxon>Eurycanthinae</taxon>
        <taxon>Dryococelus</taxon>
    </lineage>
</organism>
<evidence type="ECO:0000313" key="1">
    <source>
        <dbReference type="EMBL" id="KAJ8883946.1"/>
    </source>
</evidence>
<comment type="caution">
    <text evidence="1">The sequence shown here is derived from an EMBL/GenBank/DDBJ whole genome shotgun (WGS) entry which is preliminary data.</text>
</comment>
<protein>
    <submittedName>
        <fullName evidence="1">Uncharacterized protein</fullName>
    </submittedName>
</protein>
<accession>A0ABQ9HHY6</accession>
<keyword evidence="2" id="KW-1185">Reference proteome</keyword>
<reference evidence="1 2" key="1">
    <citation type="submission" date="2023-02" db="EMBL/GenBank/DDBJ databases">
        <title>LHISI_Scaffold_Assembly.</title>
        <authorList>
            <person name="Stuart O.P."/>
            <person name="Cleave R."/>
            <person name="Magrath M.J.L."/>
            <person name="Mikheyev A.S."/>
        </authorList>
    </citation>
    <scope>NUCLEOTIDE SEQUENCE [LARGE SCALE GENOMIC DNA]</scope>
    <source>
        <strain evidence="1">Daus_M_001</strain>
        <tissue evidence="1">Leg muscle</tissue>
    </source>
</reference>
<evidence type="ECO:0000313" key="2">
    <source>
        <dbReference type="Proteomes" id="UP001159363"/>
    </source>
</evidence>